<dbReference type="GO" id="GO:0006352">
    <property type="term" value="P:DNA-templated transcription initiation"/>
    <property type="evidence" value="ECO:0007669"/>
    <property type="project" value="InterPro"/>
</dbReference>
<name>A0A517U657_9BACT</name>
<dbReference type="PANTHER" id="PTHR43133">
    <property type="entry name" value="RNA POLYMERASE ECF-TYPE SIGMA FACTO"/>
    <property type="match status" value="1"/>
</dbReference>
<dbReference type="InterPro" id="IPR013249">
    <property type="entry name" value="RNA_pol_sigma70_r4_t2"/>
</dbReference>
<accession>A0A517U657</accession>
<dbReference type="InterPro" id="IPR013324">
    <property type="entry name" value="RNA_pol_sigma_r3/r4-like"/>
</dbReference>
<dbReference type="EMBL" id="CP036339">
    <property type="protein sequence ID" value="QDT76112.1"/>
    <property type="molecule type" value="Genomic_DNA"/>
</dbReference>
<comment type="similarity">
    <text evidence="1">Belongs to the sigma-70 factor family. ECF subfamily.</text>
</comment>
<dbReference type="InterPro" id="IPR007627">
    <property type="entry name" value="RNA_pol_sigma70_r2"/>
</dbReference>
<dbReference type="RefSeq" id="WP_145435862.1">
    <property type="nucleotide sequence ID" value="NZ_CP036339.1"/>
</dbReference>
<dbReference type="SUPFAM" id="SSF88659">
    <property type="entry name" value="Sigma3 and sigma4 domains of RNA polymerase sigma factors"/>
    <property type="match status" value="1"/>
</dbReference>
<keyword evidence="2" id="KW-0805">Transcription regulation</keyword>
<dbReference type="SUPFAM" id="SSF88946">
    <property type="entry name" value="Sigma2 domain of RNA polymerase sigma factors"/>
    <property type="match status" value="1"/>
</dbReference>
<dbReference type="InterPro" id="IPR013325">
    <property type="entry name" value="RNA_pol_sigma_r2"/>
</dbReference>
<dbReference type="Proteomes" id="UP000317909">
    <property type="component" value="Chromosome"/>
</dbReference>
<organism evidence="7 8">
    <name type="scientific">Lacipirellula limnantheis</name>
    <dbReference type="NCBI Taxonomy" id="2528024"/>
    <lineage>
        <taxon>Bacteria</taxon>
        <taxon>Pseudomonadati</taxon>
        <taxon>Planctomycetota</taxon>
        <taxon>Planctomycetia</taxon>
        <taxon>Pirellulales</taxon>
        <taxon>Lacipirellulaceae</taxon>
        <taxon>Lacipirellula</taxon>
    </lineage>
</organism>
<proteinExistence type="inferred from homology"/>
<dbReference type="AlphaFoldDB" id="A0A517U657"/>
<dbReference type="InterPro" id="IPR014284">
    <property type="entry name" value="RNA_pol_sigma-70_dom"/>
</dbReference>
<evidence type="ECO:0000313" key="7">
    <source>
        <dbReference type="EMBL" id="QDT76112.1"/>
    </source>
</evidence>
<keyword evidence="3" id="KW-0731">Sigma factor</keyword>
<dbReference type="OrthoDB" id="273082at2"/>
<dbReference type="Pfam" id="PF08281">
    <property type="entry name" value="Sigma70_r4_2"/>
    <property type="match status" value="1"/>
</dbReference>
<evidence type="ECO:0000256" key="4">
    <source>
        <dbReference type="ARBA" id="ARBA00023163"/>
    </source>
</evidence>
<dbReference type="Gene3D" id="1.10.1740.10">
    <property type="match status" value="1"/>
</dbReference>
<dbReference type="InterPro" id="IPR039425">
    <property type="entry name" value="RNA_pol_sigma-70-like"/>
</dbReference>
<evidence type="ECO:0000313" key="8">
    <source>
        <dbReference type="Proteomes" id="UP000317909"/>
    </source>
</evidence>
<dbReference type="KEGG" id="llh:I41_53570"/>
<evidence type="ECO:0000259" key="6">
    <source>
        <dbReference type="Pfam" id="PF08281"/>
    </source>
</evidence>
<dbReference type="CDD" id="cd06171">
    <property type="entry name" value="Sigma70_r4"/>
    <property type="match status" value="1"/>
</dbReference>
<feature type="domain" description="RNA polymerase sigma factor 70 region 4 type 2" evidence="6">
    <location>
        <begin position="163"/>
        <end position="209"/>
    </location>
</feature>
<keyword evidence="8" id="KW-1185">Reference proteome</keyword>
<evidence type="ECO:0000259" key="5">
    <source>
        <dbReference type="Pfam" id="PF04542"/>
    </source>
</evidence>
<dbReference type="Pfam" id="PF04542">
    <property type="entry name" value="Sigma70_r2"/>
    <property type="match status" value="1"/>
</dbReference>
<reference evidence="7 8" key="1">
    <citation type="submission" date="2019-02" db="EMBL/GenBank/DDBJ databases">
        <title>Deep-cultivation of Planctomycetes and their phenomic and genomic characterization uncovers novel biology.</title>
        <authorList>
            <person name="Wiegand S."/>
            <person name="Jogler M."/>
            <person name="Boedeker C."/>
            <person name="Pinto D."/>
            <person name="Vollmers J."/>
            <person name="Rivas-Marin E."/>
            <person name="Kohn T."/>
            <person name="Peeters S.H."/>
            <person name="Heuer A."/>
            <person name="Rast P."/>
            <person name="Oberbeckmann S."/>
            <person name="Bunk B."/>
            <person name="Jeske O."/>
            <person name="Meyerdierks A."/>
            <person name="Storesund J.E."/>
            <person name="Kallscheuer N."/>
            <person name="Luecker S."/>
            <person name="Lage O.M."/>
            <person name="Pohl T."/>
            <person name="Merkel B.J."/>
            <person name="Hornburger P."/>
            <person name="Mueller R.-W."/>
            <person name="Bruemmer F."/>
            <person name="Labrenz M."/>
            <person name="Spormann A.M."/>
            <person name="Op den Camp H."/>
            <person name="Overmann J."/>
            <person name="Amann R."/>
            <person name="Jetten M.S.M."/>
            <person name="Mascher T."/>
            <person name="Medema M.H."/>
            <person name="Devos D.P."/>
            <person name="Kaster A.-K."/>
            <person name="Ovreas L."/>
            <person name="Rohde M."/>
            <person name="Galperin M.Y."/>
            <person name="Jogler C."/>
        </authorList>
    </citation>
    <scope>NUCLEOTIDE SEQUENCE [LARGE SCALE GENOMIC DNA]</scope>
    <source>
        <strain evidence="7 8">I41</strain>
    </source>
</reference>
<dbReference type="GO" id="GO:0016987">
    <property type="term" value="F:sigma factor activity"/>
    <property type="evidence" value="ECO:0007669"/>
    <property type="project" value="UniProtKB-KW"/>
</dbReference>
<feature type="domain" description="RNA polymerase sigma-70 region 2" evidence="5">
    <location>
        <begin position="48"/>
        <end position="115"/>
    </location>
</feature>
<dbReference type="NCBIfam" id="TIGR02937">
    <property type="entry name" value="sigma70-ECF"/>
    <property type="match status" value="1"/>
</dbReference>
<keyword evidence="4" id="KW-0804">Transcription</keyword>
<protein>
    <submittedName>
        <fullName evidence="7">ECF RNA polymerase sigma factor SigW</fullName>
    </submittedName>
</protein>
<evidence type="ECO:0000256" key="1">
    <source>
        <dbReference type="ARBA" id="ARBA00010641"/>
    </source>
</evidence>
<dbReference type="GO" id="GO:0003677">
    <property type="term" value="F:DNA binding"/>
    <property type="evidence" value="ECO:0007669"/>
    <property type="project" value="InterPro"/>
</dbReference>
<gene>
    <name evidence="7" type="primary">sigW_6</name>
    <name evidence="7" type="ORF">I41_53570</name>
</gene>
<dbReference type="Gene3D" id="1.10.10.10">
    <property type="entry name" value="Winged helix-like DNA-binding domain superfamily/Winged helix DNA-binding domain"/>
    <property type="match status" value="1"/>
</dbReference>
<dbReference type="InterPro" id="IPR036388">
    <property type="entry name" value="WH-like_DNA-bd_sf"/>
</dbReference>
<evidence type="ECO:0000256" key="3">
    <source>
        <dbReference type="ARBA" id="ARBA00023082"/>
    </source>
</evidence>
<sequence length="222" mass="25058">MKKLNKEELNRTNATLSAQGLSDPPAVSDEQLLQSYREASDPTVFAELVSRYQRELYNYLRRFLGDATLAEDVFQATFFQVHQKRDSFEQGRKFRPWLYTIATNQAIDAQRRNRRHRRLSLNQPHQAGSESVGTLIDLVAADGGDPVIAVESSEEGAWVRGEVEALPEPLRNAVNLVYFGGMKYRDAAKVMSVPVGTVKSRLHAAIQRLGQSWRDVQPANRS</sequence>
<evidence type="ECO:0000256" key="2">
    <source>
        <dbReference type="ARBA" id="ARBA00023015"/>
    </source>
</evidence>
<dbReference type="PANTHER" id="PTHR43133:SF25">
    <property type="entry name" value="RNA POLYMERASE SIGMA FACTOR RFAY-RELATED"/>
    <property type="match status" value="1"/>
</dbReference>